<evidence type="ECO:0000313" key="2">
    <source>
        <dbReference type="EMBL" id="MDH8679491.1"/>
    </source>
</evidence>
<evidence type="ECO:0000313" key="3">
    <source>
        <dbReference type="Proteomes" id="UP001158045"/>
    </source>
</evidence>
<dbReference type="RefSeq" id="WP_281095387.1">
    <property type="nucleotide sequence ID" value="NZ_JARYZI010000012.1"/>
</dbReference>
<dbReference type="EMBL" id="JARYZI010000012">
    <property type="protein sequence ID" value="MDH8679491.1"/>
    <property type="molecule type" value="Genomic_DNA"/>
</dbReference>
<dbReference type="PANTHER" id="PTHR37305">
    <property type="entry name" value="INTEGRAL MEMBRANE PROTEIN-RELATED"/>
    <property type="match status" value="1"/>
</dbReference>
<keyword evidence="1" id="KW-0472">Membrane</keyword>
<feature type="transmembrane region" description="Helical" evidence="1">
    <location>
        <begin position="255"/>
        <end position="282"/>
    </location>
</feature>
<sequence>MVSLIQNEITKIFLKKKMILIAILLIVLVGLFAYGEKYAYDKTISKFESSVSGASYDWKSLVNQQIEQLKGRVDSPYIPESAIQSINIQIEQLEYFVSHDLNPITPSTARFTVEFMEQSIILFLPLLIIILAADLISSEFSNRTIKLLLTRAVPRWKVLLSKYLALVMMTTMVILLIGIISGGVSRLFFGVWGFDEPIATGFKYIGGTLNSDSVIRITRLEYMFLVYALGWFVSIAIASITFMISALVRSTATAIGIIMASLIGGQFLQFFLSDWGIVKYFFVSNLNLIKYLTGSFQPIEGMSLVFSVLVLSVWSVVSLVISFFVFSKQDVLV</sequence>
<name>A0ABT6NGD2_9FIRM</name>
<protein>
    <submittedName>
        <fullName evidence="2">ABC transporter permease</fullName>
    </submittedName>
</protein>
<dbReference type="Pfam" id="PF12679">
    <property type="entry name" value="ABC2_membrane_2"/>
    <property type="match status" value="1"/>
</dbReference>
<feature type="transmembrane region" description="Helical" evidence="1">
    <location>
        <begin position="18"/>
        <end position="35"/>
    </location>
</feature>
<comment type="caution">
    <text evidence="2">The sequence shown here is derived from an EMBL/GenBank/DDBJ whole genome shotgun (WGS) entry which is preliminary data.</text>
</comment>
<keyword evidence="1" id="KW-1133">Transmembrane helix</keyword>
<organism evidence="2 3">
    <name type="scientific">Fusibacter bizertensis</name>
    <dbReference type="NCBI Taxonomy" id="1488331"/>
    <lineage>
        <taxon>Bacteria</taxon>
        <taxon>Bacillati</taxon>
        <taxon>Bacillota</taxon>
        <taxon>Clostridia</taxon>
        <taxon>Eubacteriales</taxon>
        <taxon>Eubacteriales Family XII. Incertae Sedis</taxon>
        <taxon>Fusibacter</taxon>
    </lineage>
</organism>
<reference evidence="2 3" key="1">
    <citation type="submission" date="2023-04" db="EMBL/GenBank/DDBJ databases">
        <title>Fusibacter bizertensis strain WBS, isolated from littoral bottom sediments of the Arctic seas - biochemical and genomic analysis.</title>
        <authorList>
            <person name="Brioukhanov A.L."/>
        </authorList>
    </citation>
    <scope>NUCLEOTIDE SEQUENCE [LARGE SCALE GENOMIC DNA]</scope>
    <source>
        <strain evidence="2 3">WBS</strain>
    </source>
</reference>
<keyword evidence="1" id="KW-0812">Transmembrane</keyword>
<dbReference type="PANTHER" id="PTHR37305:SF2">
    <property type="entry name" value="BACITRACIN TRANSPORT PERMEASE PROTEIN BCRB"/>
    <property type="match status" value="1"/>
</dbReference>
<accession>A0ABT6NGD2</accession>
<gene>
    <name evidence="2" type="ORF">QE109_15135</name>
</gene>
<proteinExistence type="predicted"/>
<feature type="transmembrane region" description="Helical" evidence="1">
    <location>
        <begin position="302"/>
        <end position="326"/>
    </location>
</feature>
<keyword evidence="3" id="KW-1185">Reference proteome</keyword>
<feature type="transmembrane region" description="Helical" evidence="1">
    <location>
        <begin position="163"/>
        <end position="184"/>
    </location>
</feature>
<evidence type="ECO:0000256" key="1">
    <source>
        <dbReference type="SAM" id="Phobius"/>
    </source>
</evidence>
<feature type="transmembrane region" description="Helical" evidence="1">
    <location>
        <begin position="224"/>
        <end position="248"/>
    </location>
</feature>
<feature type="transmembrane region" description="Helical" evidence="1">
    <location>
        <begin position="120"/>
        <end position="142"/>
    </location>
</feature>
<dbReference type="Proteomes" id="UP001158045">
    <property type="component" value="Unassembled WGS sequence"/>
</dbReference>